<gene>
    <name evidence="2" type="ORF">HYG82_11400</name>
</gene>
<dbReference type="AlphaFoldDB" id="A0A7D5K6V4"/>
<keyword evidence="3" id="KW-1185">Reference proteome</keyword>
<feature type="transmembrane region" description="Helical" evidence="1">
    <location>
        <begin position="59"/>
        <end position="81"/>
    </location>
</feature>
<dbReference type="Proteomes" id="UP000509241">
    <property type="component" value="Chromosome"/>
</dbReference>
<protein>
    <submittedName>
        <fullName evidence="2">Uncharacterized protein</fullName>
    </submittedName>
</protein>
<dbReference type="RefSeq" id="WP_179261156.1">
    <property type="nucleotide sequence ID" value="NZ_CP058601.1"/>
</dbReference>
<evidence type="ECO:0000313" key="2">
    <source>
        <dbReference type="EMBL" id="QLG49423.1"/>
    </source>
</evidence>
<keyword evidence="1" id="KW-0472">Membrane</keyword>
<accession>A0A7D5K6V4</accession>
<dbReference type="GeneID" id="56033905"/>
<dbReference type="OrthoDB" id="248414at2157"/>
<dbReference type="EMBL" id="CP058601">
    <property type="protein sequence ID" value="QLG49423.1"/>
    <property type="molecule type" value="Genomic_DNA"/>
</dbReference>
<evidence type="ECO:0000313" key="3">
    <source>
        <dbReference type="Proteomes" id="UP000509241"/>
    </source>
</evidence>
<dbReference type="KEGG" id="haly:HYG82_11400"/>
<keyword evidence="1" id="KW-1133">Transmembrane helix</keyword>
<feature type="transmembrane region" description="Helical" evidence="1">
    <location>
        <begin position="30"/>
        <end position="47"/>
    </location>
</feature>
<feature type="transmembrane region" description="Helical" evidence="1">
    <location>
        <begin position="7"/>
        <end position="24"/>
    </location>
</feature>
<sequence length="126" mass="13223">MRRSTRYTVAILVGGAIVAGLAGATDTSPFLLAGIGQLYTIGIAVYLRPEIRRLMSTPGSISSTVFTGVTTLSVISIVQGISDGLRVGVAVFGFGLAYFGFVCGVWFLVEMGGSDRIDRTILEDVA</sequence>
<feature type="transmembrane region" description="Helical" evidence="1">
    <location>
        <begin position="87"/>
        <end position="109"/>
    </location>
</feature>
<proteinExistence type="predicted"/>
<organism evidence="2 3">
    <name type="scientific">Natrinema halophilum</name>
    <dbReference type="NCBI Taxonomy" id="1699371"/>
    <lineage>
        <taxon>Archaea</taxon>
        <taxon>Methanobacteriati</taxon>
        <taxon>Methanobacteriota</taxon>
        <taxon>Stenosarchaea group</taxon>
        <taxon>Halobacteria</taxon>
        <taxon>Halobacteriales</taxon>
        <taxon>Natrialbaceae</taxon>
        <taxon>Natrinema</taxon>
    </lineage>
</organism>
<keyword evidence="1" id="KW-0812">Transmembrane</keyword>
<name>A0A7D5K6V4_9EURY</name>
<evidence type="ECO:0000256" key="1">
    <source>
        <dbReference type="SAM" id="Phobius"/>
    </source>
</evidence>
<reference evidence="2 3" key="1">
    <citation type="submission" date="2020-07" db="EMBL/GenBank/DDBJ databases">
        <authorList>
            <person name="Cui H."/>
        </authorList>
    </citation>
    <scope>NUCLEOTIDE SEQUENCE [LARGE SCALE GENOMIC DNA]</scope>
    <source>
        <strain evidence="2 3">YPL8</strain>
    </source>
</reference>